<dbReference type="SUPFAM" id="SSF55347">
    <property type="entry name" value="Glyceraldehyde-3-phosphate dehydrogenase-like, C-terminal domain"/>
    <property type="match status" value="1"/>
</dbReference>
<organism evidence="4">
    <name type="scientific">uncultured Quadrisphaera sp</name>
    <dbReference type="NCBI Taxonomy" id="904978"/>
    <lineage>
        <taxon>Bacteria</taxon>
        <taxon>Bacillati</taxon>
        <taxon>Actinomycetota</taxon>
        <taxon>Actinomycetes</taxon>
        <taxon>Kineosporiales</taxon>
        <taxon>Kineosporiaceae</taxon>
        <taxon>Quadrisphaera</taxon>
        <taxon>environmental samples</taxon>
    </lineage>
</organism>
<dbReference type="InterPro" id="IPR000683">
    <property type="entry name" value="Gfo/Idh/MocA-like_OxRdtase_N"/>
</dbReference>
<feature type="region of interest" description="Disordered" evidence="1">
    <location>
        <begin position="395"/>
        <end position="414"/>
    </location>
</feature>
<dbReference type="Gene3D" id="3.30.360.10">
    <property type="entry name" value="Dihydrodipicolinate Reductase, domain 2"/>
    <property type="match status" value="1"/>
</dbReference>
<sequence length="414" mass="41719">MTAPPHSPHDAPGAGAGEVRFAVVGAGYIGRHHAAVIGATPGMRLTAVVDVVPELAEALADQVEAETGQRPTAHADVAGALAGGGVDAVAVCVPSGLHADVAVTALEAGRHVVLEKPLEVTVGAGRRVAAAAAAAAPGALATVISQHRYDPASQVVHRAVAAGRLGRLTSAVASLSWWRGQGYYDSGDWRGTWAFDGGGALMNQGVHTLDLLLWFMGRPVQVHAHTALLAHERVEVEDTVVATITFESGALAVLHATTAAYPGTSARLQVNGTAGSAIIDDDELLYFHAADAADGSTPVSDYGATGTSGPLNQAAAELATVPATGVAGVVSPLGGARMIEGQSRQYADVAACIRTGRPPLVTVDQALLALAAVRAVYRSAATGAPVLLDDVLADPDDVPGAPGGVARQPAGARS</sequence>
<proteinExistence type="predicted"/>
<name>A0A6J4PZ44_9ACTN</name>
<dbReference type="PANTHER" id="PTHR43249">
    <property type="entry name" value="UDP-N-ACETYL-2-AMINO-2-DEOXY-D-GLUCURONATE OXIDASE"/>
    <property type="match status" value="1"/>
</dbReference>
<evidence type="ECO:0000259" key="3">
    <source>
        <dbReference type="Pfam" id="PF22725"/>
    </source>
</evidence>
<protein>
    <submittedName>
        <fullName evidence="4">Oxidoreductase domain protein</fullName>
    </submittedName>
</protein>
<evidence type="ECO:0000256" key="1">
    <source>
        <dbReference type="SAM" id="MobiDB-lite"/>
    </source>
</evidence>
<evidence type="ECO:0000259" key="2">
    <source>
        <dbReference type="Pfam" id="PF01408"/>
    </source>
</evidence>
<feature type="domain" description="GFO/IDH/MocA-like oxidoreductase" evidence="3">
    <location>
        <begin position="155"/>
        <end position="277"/>
    </location>
</feature>
<dbReference type="InterPro" id="IPR052515">
    <property type="entry name" value="Gfo/Idh/MocA_Oxidoreductase"/>
</dbReference>
<reference evidence="4" key="1">
    <citation type="submission" date="2020-02" db="EMBL/GenBank/DDBJ databases">
        <authorList>
            <person name="Meier V. D."/>
        </authorList>
    </citation>
    <scope>NUCLEOTIDE SEQUENCE</scope>
    <source>
        <strain evidence="4">AVDCRST_MAG35</strain>
    </source>
</reference>
<dbReference type="GO" id="GO:0000166">
    <property type="term" value="F:nucleotide binding"/>
    <property type="evidence" value="ECO:0007669"/>
    <property type="project" value="InterPro"/>
</dbReference>
<feature type="domain" description="Gfo/Idh/MocA-like oxidoreductase N-terminal" evidence="2">
    <location>
        <begin position="19"/>
        <end position="134"/>
    </location>
</feature>
<gene>
    <name evidence="4" type="ORF">AVDCRST_MAG35-2511</name>
</gene>
<evidence type="ECO:0000313" key="4">
    <source>
        <dbReference type="EMBL" id="CAA9429711.1"/>
    </source>
</evidence>
<dbReference type="PANTHER" id="PTHR43249:SF1">
    <property type="entry name" value="D-GLUCOSIDE 3-DEHYDROGENASE"/>
    <property type="match status" value="1"/>
</dbReference>
<dbReference type="Pfam" id="PF01408">
    <property type="entry name" value="GFO_IDH_MocA"/>
    <property type="match status" value="1"/>
</dbReference>
<dbReference type="InterPro" id="IPR036291">
    <property type="entry name" value="NAD(P)-bd_dom_sf"/>
</dbReference>
<dbReference type="Gene3D" id="3.40.50.720">
    <property type="entry name" value="NAD(P)-binding Rossmann-like Domain"/>
    <property type="match status" value="1"/>
</dbReference>
<dbReference type="InterPro" id="IPR055170">
    <property type="entry name" value="GFO_IDH_MocA-like_dom"/>
</dbReference>
<accession>A0A6J4PZ44</accession>
<dbReference type="SUPFAM" id="SSF51735">
    <property type="entry name" value="NAD(P)-binding Rossmann-fold domains"/>
    <property type="match status" value="1"/>
</dbReference>
<dbReference type="AlphaFoldDB" id="A0A6J4PZ44"/>
<dbReference type="Pfam" id="PF22725">
    <property type="entry name" value="GFO_IDH_MocA_C3"/>
    <property type="match status" value="1"/>
</dbReference>
<dbReference type="EMBL" id="CADCUY010000507">
    <property type="protein sequence ID" value="CAA9429711.1"/>
    <property type="molecule type" value="Genomic_DNA"/>
</dbReference>